<evidence type="ECO:0000259" key="4">
    <source>
        <dbReference type="PROSITE" id="PS50846"/>
    </source>
</evidence>
<dbReference type="InterPro" id="IPR006121">
    <property type="entry name" value="HMA_dom"/>
</dbReference>
<evidence type="ECO:0000256" key="2">
    <source>
        <dbReference type="SAM" id="MobiDB-lite"/>
    </source>
</evidence>
<dbReference type="OrthoDB" id="432719at2759"/>
<sequence length="792" mass="86852">MSYISRLCPRPWPSHSRLQHSVSKSQCVSFRLVSGFQLATADVCTKILTAGFASPSTCAVITCGITGNENTYGSSKPGEPFFRMPFEWTNCQTAETLAGVASADKHRKGVNDTGGRLRKGTYAAHTKKEAAPTSNRHAHIASPPWMFLALKPLASKVKRQTPPSRQARRQPHTRKKASLPDSRLALARTGTGDWYLLIVEPEDEPSSDRRFVWGKELLQRIHLGLFVAPTVCKNRRVLGIRDHLLHNTNQRPASSTKGYTLDSPTHMHTPSSSAPSSPTYPPTPMTGLSASAVPLLPTAASAKPISTQASLPARCYAAMRNGARRLFGHGHSHGDKHSHSHGSCGHNHGHHHHGYGLVSTEANDEHHHSHGHSHAHHHHTSDHPHDCDHDHDHEHDDVEVFTDSKHGDYLHLPGRYRVTLTVLGMDCPSCSPRVVRALNDLPSVGECHVDVFAGRATVTYHPDHVDTTEMMQHVTASTGFKCQIVQDGPVGESSGPTRRMRIQLDSPMEEKDPEMRGVKVVQEEQADLIEVEYEAGLNPREVLGAFKPWGGVYVPPAQESSIDSAQREVLRLLHLTTVSAVLCFPVLVFAWAPLPPHPTLYGGISLALTTVIQLYVARPIYVSGIRALTVQRTIDMDLLVALSTGTAYLFSTVAYGFREAGRPINHQGESYFETSALLVTLVMLGRLIAAYARRRSTNAVAQLTSMQVDQATLVQPTGEVQVIPTGLVHINDILRLEPGDRIPTDGRVVKCSRLKAIRGGTRGRNSPHGVQPVRSRNARDAIARRKHAITYG</sequence>
<feature type="region of interest" description="Disordered" evidence="2">
    <location>
        <begin position="249"/>
        <end position="286"/>
    </location>
</feature>
<dbReference type="InterPro" id="IPR036163">
    <property type="entry name" value="HMA_dom_sf"/>
</dbReference>
<dbReference type="Gene3D" id="2.70.150.10">
    <property type="entry name" value="Calcium-transporting ATPase, cytoplasmic transduction domain A"/>
    <property type="match status" value="1"/>
</dbReference>
<name>L8WEL1_THACA</name>
<keyword evidence="3" id="KW-0472">Membrane</keyword>
<feature type="compositionally biased region" description="Polar residues" evidence="2">
    <location>
        <begin position="249"/>
        <end position="258"/>
    </location>
</feature>
<dbReference type="Pfam" id="PF00122">
    <property type="entry name" value="E1-E2_ATPase"/>
    <property type="match status" value="1"/>
</dbReference>
<feature type="region of interest" description="Disordered" evidence="2">
    <location>
        <begin position="327"/>
        <end position="391"/>
    </location>
</feature>
<dbReference type="PANTHER" id="PTHR46594:SF4">
    <property type="entry name" value="P-TYPE CATION-TRANSPORTING ATPASE"/>
    <property type="match status" value="1"/>
</dbReference>
<reference evidence="5 6" key="1">
    <citation type="journal article" date="2013" name="Nat. Commun.">
        <title>The evolution and pathogenic mechanisms of the rice sheath blight pathogen.</title>
        <authorList>
            <person name="Zheng A."/>
            <person name="Lin R."/>
            <person name="Xu L."/>
            <person name="Qin P."/>
            <person name="Tang C."/>
            <person name="Ai P."/>
            <person name="Zhang D."/>
            <person name="Liu Y."/>
            <person name="Sun Z."/>
            <person name="Feng H."/>
            <person name="Wang Y."/>
            <person name="Chen Y."/>
            <person name="Liang X."/>
            <person name="Fu R."/>
            <person name="Li Q."/>
            <person name="Zhang J."/>
            <person name="Yu X."/>
            <person name="Xie Z."/>
            <person name="Ding L."/>
            <person name="Guan P."/>
            <person name="Tang J."/>
            <person name="Liang Y."/>
            <person name="Wang S."/>
            <person name="Deng Q."/>
            <person name="Li S."/>
            <person name="Zhu J."/>
            <person name="Wang L."/>
            <person name="Liu H."/>
            <person name="Li P."/>
        </authorList>
    </citation>
    <scope>NUCLEOTIDE SEQUENCE [LARGE SCALE GENOMIC DNA]</scope>
    <source>
        <strain evidence="6">AG-1 IA</strain>
    </source>
</reference>
<dbReference type="AlphaFoldDB" id="L8WEL1"/>
<evidence type="ECO:0000256" key="1">
    <source>
        <dbReference type="ARBA" id="ARBA00022723"/>
    </source>
</evidence>
<feature type="compositionally biased region" description="Basic residues" evidence="2">
    <location>
        <begin position="368"/>
        <end position="380"/>
    </location>
</feature>
<feature type="compositionally biased region" description="Basic and acidic residues" evidence="2">
    <location>
        <begin position="381"/>
        <end position="391"/>
    </location>
</feature>
<dbReference type="InterPro" id="IPR059000">
    <property type="entry name" value="ATPase_P-type_domA"/>
</dbReference>
<evidence type="ECO:0000313" key="5">
    <source>
        <dbReference type="EMBL" id="ELU36385.1"/>
    </source>
</evidence>
<feature type="compositionally biased region" description="Low complexity" evidence="2">
    <location>
        <begin position="263"/>
        <end position="277"/>
    </location>
</feature>
<comment type="caution">
    <text evidence="5">The sequence shown here is derived from an EMBL/GenBank/DDBJ whole genome shotgun (WGS) entry which is preliminary data.</text>
</comment>
<organism evidence="5 6">
    <name type="scientific">Thanatephorus cucumeris (strain AG1-IA)</name>
    <name type="common">Rice sheath blight fungus</name>
    <name type="synonym">Rhizoctonia solani</name>
    <dbReference type="NCBI Taxonomy" id="983506"/>
    <lineage>
        <taxon>Eukaryota</taxon>
        <taxon>Fungi</taxon>
        <taxon>Dikarya</taxon>
        <taxon>Basidiomycota</taxon>
        <taxon>Agaricomycotina</taxon>
        <taxon>Agaricomycetes</taxon>
        <taxon>Cantharellales</taxon>
        <taxon>Ceratobasidiaceae</taxon>
        <taxon>Rhizoctonia</taxon>
        <taxon>Rhizoctonia solani AG-1</taxon>
    </lineage>
</organism>
<feature type="compositionally biased region" description="Basic residues" evidence="2">
    <location>
        <begin position="166"/>
        <end position="177"/>
    </location>
</feature>
<feature type="transmembrane region" description="Helical" evidence="3">
    <location>
        <begin position="670"/>
        <end position="689"/>
    </location>
</feature>
<keyword evidence="3" id="KW-0812">Transmembrane</keyword>
<dbReference type="EMBL" id="AFRT01003540">
    <property type="protein sequence ID" value="ELU36385.1"/>
    <property type="molecule type" value="Genomic_DNA"/>
</dbReference>
<feature type="domain" description="HMA" evidence="4">
    <location>
        <begin position="416"/>
        <end position="483"/>
    </location>
</feature>
<protein>
    <submittedName>
        <fullName evidence="5">E1-e2 ATPase domain-containing protein</fullName>
    </submittedName>
</protein>
<dbReference type="PROSITE" id="PS50846">
    <property type="entry name" value="HMA_2"/>
    <property type="match status" value="1"/>
</dbReference>
<feature type="transmembrane region" description="Helical" evidence="3">
    <location>
        <begin position="600"/>
        <end position="617"/>
    </location>
</feature>
<dbReference type="STRING" id="983506.L8WEL1"/>
<evidence type="ECO:0000256" key="3">
    <source>
        <dbReference type="SAM" id="Phobius"/>
    </source>
</evidence>
<dbReference type="CDD" id="cd00371">
    <property type="entry name" value="HMA"/>
    <property type="match status" value="1"/>
</dbReference>
<feature type="transmembrane region" description="Helical" evidence="3">
    <location>
        <begin position="572"/>
        <end position="594"/>
    </location>
</feature>
<dbReference type="InterPro" id="IPR008250">
    <property type="entry name" value="ATPase_P-typ_transduc_dom_A_sf"/>
</dbReference>
<dbReference type="SUPFAM" id="SSF55008">
    <property type="entry name" value="HMA, heavy metal-associated domain"/>
    <property type="match status" value="1"/>
</dbReference>
<keyword evidence="6" id="KW-1185">Reference proteome</keyword>
<feature type="transmembrane region" description="Helical" evidence="3">
    <location>
        <begin position="638"/>
        <end position="658"/>
    </location>
</feature>
<proteinExistence type="predicted"/>
<feature type="region of interest" description="Disordered" evidence="2">
    <location>
        <begin position="157"/>
        <end position="180"/>
    </location>
</feature>
<dbReference type="Proteomes" id="UP000011668">
    <property type="component" value="Unassembled WGS sequence"/>
</dbReference>
<gene>
    <name evidence="5" type="ORF">AG1IA_09585</name>
</gene>
<accession>L8WEL1</accession>
<keyword evidence="3" id="KW-1133">Transmembrane helix</keyword>
<dbReference type="HOGENOM" id="CLU_354573_0_0_1"/>
<dbReference type="PANTHER" id="PTHR46594">
    <property type="entry name" value="P-TYPE CATION-TRANSPORTING ATPASE"/>
    <property type="match status" value="1"/>
</dbReference>
<evidence type="ECO:0000313" key="6">
    <source>
        <dbReference type="Proteomes" id="UP000011668"/>
    </source>
</evidence>
<dbReference type="Pfam" id="PF00403">
    <property type="entry name" value="HMA"/>
    <property type="match status" value="1"/>
</dbReference>
<keyword evidence="1" id="KW-0479">Metal-binding</keyword>
<dbReference type="GO" id="GO:0046872">
    <property type="term" value="F:metal ion binding"/>
    <property type="evidence" value="ECO:0007669"/>
    <property type="project" value="UniProtKB-KW"/>
</dbReference>
<dbReference type="Gene3D" id="3.30.70.100">
    <property type="match status" value="1"/>
</dbReference>
<dbReference type="SUPFAM" id="SSF81653">
    <property type="entry name" value="Calcium ATPase, transduction domain A"/>
    <property type="match status" value="1"/>
</dbReference>